<accession>A0ABU9PPZ2</accession>
<name>A0ABU9PPZ2_9BURK</name>
<gene>
    <name evidence="1" type="ORF">V8G57_01575</name>
</gene>
<protein>
    <submittedName>
        <fullName evidence="1">Uncharacterized protein</fullName>
    </submittedName>
</protein>
<dbReference type="Proteomes" id="UP001495910">
    <property type="component" value="Unassembled WGS sequence"/>
</dbReference>
<evidence type="ECO:0000313" key="1">
    <source>
        <dbReference type="EMBL" id="MEM4986068.1"/>
    </source>
</evidence>
<proteinExistence type="predicted"/>
<keyword evidence="2" id="KW-1185">Reference proteome</keyword>
<sequence>MQKNTSFIKAKAGAMCVSAPIFSVRRHTLDTCIGRIGKPDFNPDTLVRRSHAEYDATDGFRAMIKANLVGERAACRQMSTPTTCATCWLEGWARHEDRALARRKRFTTATLRRLSCLNQI</sequence>
<evidence type="ECO:0000313" key="2">
    <source>
        <dbReference type="Proteomes" id="UP001495910"/>
    </source>
</evidence>
<dbReference type="RefSeq" id="WP_342827907.1">
    <property type="nucleotide sequence ID" value="NZ_JBANDC010000001.1"/>
</dbReference>
<comment type="caution">
    <text evidence="1">The sequence shown here is derived from an EMBL/GenBank/DDBJ whole genome shotgun (WGS) entry which is preliminary data.</text>
</comment>
<dbReference type="EMBL" id="JBANDC010000001">
    <property type="protein sequence ID" value="MEM4986068.1"/>
    <property type="molecule type" value="Genomic_DNA"/>
</dbReference>
<reference evidence="1 2" key="1">
    <citation type="submission" date="2024-02" db="EMBL/GenBank/DDBJ databases">
        <title>Draft genome sequence of Collimonas sp. strain H4R21, an effective mineral-weathering bacterial strain isolated from the beech rhizosphere.</title>
        <authorList>
            <person name="Morin E."/>
            <person name="Uroz S."/>
            <person name="Leveau J.H.J."/>
            <person name="Kumar R."/>
            <person name="Rey M.W."/>
            <person name="Pham J."/>
        </authorList>
    </citation>
    <scope>NUCLEOTIDE SEQUENCE [LARGE SCALE GENOMIC DNA]</scope>
    <source>
        <strain evidence="1 2">H4R21</strain>
    </source>
</reference>
<organism evidence="1 2">
    <name type="scientific">Collimonas rhizosphaerae</name>
    <dbReference type="NCBI Taxonomy" id="3126357"/>
    <lineage>
        <taxon>Bacteria</taxon>
        <taxon>Pseudomonadati</taxon>
        <taxon>Pseudomonadota</taxon>
        <taxon>Betaproteobacteria</taxon>
        <taxon>Burkholderiales</taxon>
        <taxon>Oxalobacteraceae</taxon>
        <taxon>Collimonas</taxon>
    </lineage>
</organism>